<evidence type="ECO:0000313" key="9">
    <source>
        <dbReference type="Proteomes" id="UP000799772"/>
    </source>
</evidence>
<name>A0A9P4INU9_9PEZI</name>
<comment type="caution">
    <text evidence="8">The sequence shown here is derived from an EMBL/GenBank/DDBJ whole genome shotgun (WGS) entry which is preliminary data.</text>
</comment>
<dbReference type="GO" id="GO:0015165">
    <property type="term" value="F:pyrimidine nucleotide-sugar transmembrane transporter activity"/>
    <property type="evidence" value="ECO:0007669"/>
    <property type="project" value="InterPro"/>
</dbReference>
<gene>
    <name evidence="8" type="ORF">NA57DRAFT_71649</name>
</gene>
<keyword evidence="9" id="KW-1185">Reference proteome</keyword>
<evidence type="ECO:0000256" key="6">
    <source>
        <dbReference type="SAM" id="Phobius"/>
    </source>
</evidence>
<evidence type="ECO:0008006" key="10">
    <source>
        <dbReference type="Google" id="ProtNLM"/>
    </source>
</evidence>
<dbReference type="InterPro" id="IPR007271">
    <property type="entry name" value="Nuc_sug_transpt"/>
</dbReference>
<dbReference type="OrthoDB" id="408493at2759"/>
<organism evidence="8 9">
    <name type="scientific">Rhizodiscina lignyota</name>
    <dbReference type="NCBI Taxonomy" id="1504668"/>
    <lineage>
        <taxon>Eukaryota</taxon>
        <taxon>Fungi</taxon>
        <taxon>Dikarya</taxon>
        <taxon>Ascomycota</taxon>
        <taxon>Pezizomycotina</taxon>
        <taxon>Dothideomycetes</taxon>
        <taxon>Pleosporomycetidae</taxon>
        <taxon>Aulographales</taxon>
        <taxon>Rhizodiscinaceae</taxon>
        <taxon>Rhizodiscina</taxon>
    </lineage>
</organism>
<feature type="transmembrane region" description="Helical" evidence="6">
    <location>
        <begin position="89"/>
        <end position="110"/>
    </location>
</feature>
<reference evidence="8" key="1">
    <citation type="journal article" date="2020" name="Stud. Mycol.">
        <title>101 Dothideomycetes genomes: a test case for predicting lifestyles and emergence of pathogens.</title>
        <authorList>
            <person name="Haridas S."/>
            <person name="Albert R."/>
            <person name="Binder M."/>
            <person name="Bloem J."/>
            <person name="Labutti K."/>
            <person name="Salamov A."/>
            <person name="Andreopoulos B."/>
            <person name="Baker S."/>
            <person name="Barry K."/>
            <person name="Bills G."/>
            <person name="Bluhm B."/>
            <person name="Cannon C."/>
            <person name="Castanera R."/>
            <person name="Culley D."/>
            <person name="Daum C."/>
            <person name="Ezra D."/>
            <person name="Gonzalez J."/>
            <person name="Henrissat B."/>
            <person name="Kuo A."/>
            <person name="Liang C."/>
            <person name="Lipzen A."/>
            <person name="Lutzoni F."/>
            <person name="Magnuson J."/>
            <person name="Mondo S."/>
            <person name="Nolan M."/>
            <person name="Ohm R."/>
            <person name="Pangilinan J."/>
            <person name="Park H.-J."/>
            <person name="Ramirez L."/>
            <person name="Alfaro M."/>
            <person name="Sun H."/>
            <person name="Tritt A."/>
            <person name="Yoshinaga Y."/>
            <person name="Zwiers L.-H."/>
            <person name="Turgeon B."/>
            <person name="Goodwin S."/>
            <person name="Spatafora J."/>
            <person name="Crous P."/>
            <person name="Grigoriev I."/>
        </authorList>
    </citation>
    <scope>NUCLEOTIDE SEQUENCE</scope>
    <source>
        <strain evidence="8">CBS 133067</strain>
    </source>
</reference>
<evidence type="ECO:0000256" key="2">
    <source>
        <dbReference type="ARBA" id="ARBA00022692"/>
    </source>
</evidence>
<evidence type="ECO:0000256" key="3">
    <source>
        <dbReference type="ARBA" id="ARBA00022989"/>
    </source>
</evidence>
<protein>
    <recommendedName>
        <fullName evidence="10">Nucleotide-sugar transporter</fullName>
    </recommendedName>
</protein>
<evidence type="ECO:0000256" key="7">
    <source>
        <dbReference type="SAM" id="SignalP"/>
    </source>
</evidence>
<keyword evidence="4 6" id="KW-0472">Membrane</keyword>
<feature type="transmembrane region" description="Helical" evidence="6">
    <location>
        <begin position="325"/>
        <end position="343"/>
    </location>
</feature>
<evidence type="ECO:0000313" key="8">
    <source>
        <dbReference type="EMBL" id="KAF2102660.1"/>
    </source>
</evidence>
<keyword evidence="3 6" id="KW-1133">Transmembrane helix</keyword>
<feature type="transmembrane region" description="Helical" evidence="6">
    <location>
        <begin position="116"/>
        <end position="136"/>
    </location>
</feature>
<feature type="signal peptide" evidence="7">
    <location>
        <begin position="1"/>
        <end position="19"/>
    </location>
</feature>
<proteinExistence type="predicted"/>
<keyword evidence="2 6" id="KW-0812">Transmembrane</keyword>
<dbReference type="PANTHER" id="PTHR10231">
    <property type="entry name" value="NUCLEOTIDE-SUGAR TRANSMEMBRANE TRANSPORTER"/>
    <property type="match status" value="1"/>
</dbReference>
<dbReference type="GO" id="GO:0000139">
    <property type="term" value="C:Golgi membrane"/>
    <property type="evidence" value="ECO:0007669"/>
    <property type="project" value="InterPro"/>
</dbReference>
<feature type="transmembrane region" description="Helical" evidence="6">
    <location>
        <begin position="398"/>
        <end position="418"/>
    </location>
</feature>
<feature type="region of interest" description="Disordered" evidence="5">
    <location>
        <begin position="357"/>
        <end position="391"/>
    </location>
</feature>
<feature type="transmembrane region" description="Helical" evidence="6">
    <location>
        <begin position="296"/>
        <end position="318"/>
    </location>
</feature>
<comment type="subcellular location">
    <subcellularLocation>
        <location evidence="1">Membrane</location>
        <topology evidence="1">Multi-pass membrane protein</topology>
    </subcellularLocation>
</comment>
<sequence>MRTSVSLLSAFVCFETVRALLLYGAVQSGLKISPTAVTFWAEFLKLSVSTLFLCRQIRKDGRSLTFKAFFEAAQLADAENPNASAFKLYASYALPAALYFINNILYLTGLQVTSPSLLHVTILAKLPLTAILHHYLIRSQKNGKAWISLGVLCVGLLIFQIPQSVKNWMWSFITAVGVVSTDKPRENGPSNEVLGLLIGSTIAVISAFTSTYTETILKRSTNFWTAQVWLYLYGSLFAFISAFFWDGRVKHDKDGNENASKIASASITMLVSAVASIVTAATGLVVANILKKKDNLVRLVGVAAAIVSIALWQGLLFADLRSKTINVFTVLGLGTISIATWTYNYYKDQQPGNGAAYTPVENGINLDGDEDEDNKPDAGNASGTADQDKTPSYLVPTWPRLIGATVVVLLLTALSAMFQPSSSEK</sequence>
<dbReference type="Pfam" id="PF04142">
    <property type="entry name" value="Nuc_sug_transp"/>
    <property type="match status" value="1"/>
</dbReference>
<feature type="transmembrane region" description="Helical" evidence="6">
    <location>
        <begin position="194"/>
        <end position="212"/>
    </location>
</feature>
<feature type="transmembrane region" description="Helical" evidence="6">
    <location>
        <begin position="35"/>
        <end position="54"/>
    </location>
</feature>
<keyword evidence="7" id="KW-0732">Signal</keyword>
<evidence type="ECO:0000256" key="5">
    <source>
        <dbReference type="SAM" id="MobiDB-lite"/>
    </source>
</evidence>
<accession>A0A9P4INU9</accession>
<feature type="transmembrane region" description="Helical" evidence="6">
    <location>
        <begin position="224"/>
        <end position="245"/>
    </location>
</feature>
<feature type="transmembrane region" description="Helical" evidence="6">
    <location>
        <begin position="266"/>
        <end position="290"/>
    </location>
</feature>
<dbReference type="Proteomes" id="UP000799772">
    <property type="component" value="Unassembled WGS sequence"/>
</dbReference>
<feature type="chain" id="PRO_5040513396" description="Nucleotide-sugar transporter" evidence="7">
    <location>
        <begin position="20"/>
        <end position="425"/>
    </location>
</feature>
<feature type="transmembrane region" description="Helical" evidence="6">
    <location>
        <begin position="143"/>
        <end position="161"/>
    </location>
</feature>
<dbReference type="AlphaFoldDB" id="A0A9P4INU9"/>
<evidence type="ECO:0000256" key="1">
    <source>
        <dbReference type="ARBA" id="ARBA00004141"/>
    </source>
</evidence>
<evidence type="ECO:0000256" key="4">
    <source>
        <dbReference type="ARBA" id="ARBA00023136"/>
    </source>
</evidence>
<dbReference type="EMBL" id="ML978122">
    <property type="protein sequence ID" value="KAF2102660.1"/>
    <property type="molecule type" value="Genomic_DNA"/>
</dbReference>
<dbReference type="InterPro" id="IPR037185">
    <property type="entry name" value="EmrE-like"/>
</dbReference>
<dbReference type="SUPFAM" id="SSF103481">
    <property type="entry name" value="Multidrug resistance efflux transporter EmrE"/>
    <property type="match status" value="1"/>
</dbReference>